<accession>A0A852VUG0</accession>
<dbReference type="InterPro" id="IPR008792">
    <property type="entry name" value="PQQD"/>
</dbReference>
<proteinExistence type="predicted"/>
<gene>
    <name evidence="1" type="ORF">BJY20_002432</name>
</gene>
<keyword evidence="2" id="KW-1185">Reference proteome</keyword>
<reference evidence="1 2" key="1">
    <citation type="submission" date="2020-07" db="EMBL/GenBank/DDBJ databases">
        <title>Sequencing the genomes of 1000 actinobacteria strains.</title>
        <authorList>
            <person name="Klenk H.-P."/>
        </authorList>
    </citation>
    <scope>NUCLEOTIDE SEQUENCE [LARGE SCALE GENOMIC DNA]</scope>
    <source>
        <strain evidence="1 2">DSM 26154</strain>
    </source>
</reference>
<dbReference type="Proteomes" id="UP000554054">
    <property type="component" value="Unassembled WGS sequence"/>
</dbReference>
<evidence type="ECO:0000313" key="2">
    <source>
        <dbReference type="Proteomes" id="UP000554054"/>
    </source>
</evidence>
<evidence type="ECO:0000313" key="1">
    <source>
        <dbReference type="EMBL" id="NYF99040.1"/>
    </source>
</evidence>
<protein>
    <recommendedName>
        <fullName evidence="3">PqqD family protein</fullName>
    </recommendedName>
</protein>
<dbReference type="Pfam" id="PF05402">
    <property type="entry name" value="PqqD"/>
    <property type="match status" value="1"/>
</dbReference>
<dbReference type="AlphaFoldDB" id="A0A852VUG0"/>
<organism evidence="1 2">
    <name type="scientific">Janibacter cremeus</name>
    <dbReference type="NCBI Taxonomy" id="1285192"/>
    <lineage>
        <taxon>Bacteria</taxon>
        <taxon>Bacillati</taxon>
        <taxon>Actinomycetota</taxon>
        <taxon>Actinomycetes</taxon>
        <taxon>Micrococcales</taxon>
        <taxon>Intrasporangiaceae</taxon>
        <taxon>Janibacter</taxon>
    </lineage>
</organism>
<dbReference type="RefSeq" id="WP_185991792.1">
    <property type="nucleotide sequence ID" value="NZ_JACCAE010000001.1"/>
</dbReference>
<name>A0A852VUG0_9MICO</name>
<sequence>MTHRIPNDLAWTLSDNDDGTSVLYLARLPRGPISVLRGTAALIWLATTEGPRETVADRVADEAGVEVDGIRDEVGDFVDQLVAEGLLGPRSAT</sequence>
<evidence type="ECO:0008006" key="3">
    <source>
        <dbReference type="Google" id="ProtNLM"/>
    </source>
</evidence>
<comment type="caution">
    <text evidence="1">The sequence shown here is derived from an EMBL/GenBank/DDBJ whole genome shotgun (WGS) entry which is preliminary data.</text>
</comment>
<dbReference type="EMBL" id="JACCAE010000001">
    <property type="protein sequence ID" value="NYF99040.1"/>
    <property type="molecule type" value="Genomic_DNA"/>
</dbReference>